<organism evidence="1 2">
    <name type="scientific">Salegentibacter salegens</name>
    <dbReference type="NCBI Taxonomy" id="143223"/>
    <lineage>
        <taxon>Bacteria</taxon>
        <taxon>Pseudomonadati</taxon>
        <taxon>Bacteroidota</taxon>
        <taxon>Flavobacteriia</taxon>
        <taxon>Flavobacteriales</taxon>
        <taxon>Flavobacteriaceae</taxon>
        <taxon>Salegentibacter</taxon>
    </lineage>
</organism>
<dbReference type="NCBIfam" id="TIGR02436">
    <property type="entry name" value="four helix bundle protein"/>
    <property type="match status" value="1"/>
</dbReference>
<dbReference type="PANTHER" id="PTHR38471:SF2">
    <property type="entry name" value="FOUR HELIX BUNDLE PROTEIN"/>
    <property type="match status" value="1"/>
</dbReference>
<dbReference type="STRING" id="143223.SAMN05878281_1096"/>
<dbReference type="Gene3D" id="1.20.1440.60">
    <property type="entry name" value="23S rRNA-intervening sequence"/>
    <property type="match status" value="1"/>
</dbReference>
<proteinExistence type="predicted"/>
<dbReference type="InterPro" id="IPR036583">
    <property type="entry name" value="23S_rRNA_IVS_sf"/>
</dbReference>
<protein>
    <submittedName>
        <fullName evidence="1">Four helix bundle protein</fullName>
    </submittedName>
</protein>
<accession>A0A1M7JSB0</accession>
<gene>
    <name evidence="1" type="ORF">SAMN05878281_1096</name>
</gene>
<sequence length="130" mass="15082">MKSENIIVDKTFKFSLDIISLFKKLQEEREFIISRQLLKSATSIGANVEEAIAAQSKRDFISKMSIASKEARETKYWLRLLEDSEITKIEVSNHLNEITYIINIITAQKTLITLNYKKLDHSKFIIQNSK</sequence>
<name>A0A1M7JSB0_9FLAO</name>
<dbReference type="PANTHER" id="PTHR38471">
    <property type="entry name" value="FOUR HELIX BUNDLE PROTEIN"/>
    <property type="match status" value="1"/>
</dbReference>
<dbReference type="Proteomes" id="UP000190235">
    <property type="component" value="Chromosome I"/>
</dbReference>
<dbReference type="RefSeq" id="WP_079734327.1">
    <property type="nucleotide sequence ID" value="NZ_LT670848.1"/>
</dbReference>
<dbReference type="EMBL" id="LT670848">
    <property type="protein sequence ID" value="SHM55922.1"/>
    <property type="molecule type" value="Genomic_DNA"/>
</dbReference>
<dbReference type="SUPFAM" id="SSF158446">
    <property type="entry name" value="IVS-encoded protein-like"/>
    <property type="match status" value="1"/>
</dbReference>
<reference evidence="2" key="1">
    <citation type="submission" date="2016-11" db="EMBL/GenBank/DDBJ databases">
        <authorList>
            <person name="Varghese N."/>
            <person name="Submissions S."/>
        </authorList>
    </citation>
    <scope>NUCLEOTIDE SEQUENCE [LARGE SCALE GENOMIC DNA]</scope>
    <source>
        <strain evidence="2">ACAM 48</strain>
    </source>
</reference>
<dbReference type="PIRSF" id="PIRSF035652">
    <property type="entry name" value="CHP02436"/>
    <property type="match status" value="1"/>
</dbReference>
<evidence type="ECO:0000313" key="1">
    <source>
        <dbReference type="EMBL" id="SHM55922.1"/>
    </source>
</evidence>
<dbReference type="Pfam" id="PF05635">
    <property type="entry name" value="23S_rRNA_IVP"/>
    <property type="match status" value="1"/>
</dbReference>
<dbReference type="InterPro" id="IPR012657">
    <property type="entry name" value="23S_rRNA-intervening_sequence"/>
</dbReference>
<keyword evidence="2" id="KW-1185">Reference proteome</keyword>
<dbReference type="AlphaFoldDB" id="A0A1M7JSB0"/>
<evidence type="ECO:0000313" key="2">
    <source>
        <dbReference type="Proteomes" id="UP000190235"/>
    </source>
</evidence>
<dbReference type="OrthoDB" id="285993at2"/>